<dbReference type="AlphaFoldDB" id="V6SIV1"/>
<dbReference type="EMBL" id="AVGG01000018">
    <property type="protein sequence ID" value="ESU26521.1"/>
    <property type="molecule type" value="Genomic_DNA"/>
</dbReference>
<evidence type="ECO:0000313" key="3">
    <source>
        <dbReference type="Proteomes" id="UP000018004"/>
    </source>
</evidence>
<keyword evidence="1" id="KW-0732">Signal</keyword>
<dbReference type="InterPro" id="IPR023614">
    <property type="entry name" value="Porin_dom_sf"/>
</dbReference>
<protein>
    <submittedName>
        <fullName evidence="2">Phosphate-selective porin O and P</fullName>
    </submittedName>
</protein>
<feature type="signal peptide" evidence="1">
    <location>
        <begin position="1"/>
        <end position="20"/>
    </location>
</feature>
<dbReference type="STRING" id="1341181.FLJC2902T_24920"/>
<accession>V6SIV1</accession>
<comment type="caution">
    <text evidence="2">The sequence shown here is derived from an EMBL/GenBank/DDBJ whole genome shotgun (WGS) entry which is preliminary data.</text>
</comment>
<organism evidence="2 3">
    <name type="scientific">Flavobacterium limnosediminis JC2902</name>
    <dbReference type="NCBI Taxonomy" id="1341181"/>
    <lineage>
        <taxon>Bacteria</taxon>
        <taxon>Pseudomonadati</taxon>
        <taxon>Bacteroidota</taxon>
        <taxon>Flavobacteriia</taxon>
        <taxon>Flavobacteriales</taxon>
        <taxon>Flavobacteriaceae</taxon>
        <taxon>Flavobacterium</taxon>
    </lineage>
</organism>
<name>V6SIV1_9FLAO</name>
<evidence type="ECO:0000256" key="1">
    <source>
        <dbReference type="SAM" id="SignalP"/>
    </source>
</evidence>
<dbReference type="SUPFAM" id="SSF56935">
    <property type="entry name" value="Porins"/>
    <property type="match status" value="1"/>
</dbReference>
<reference evidence="2 3" key="1">
    <citation type="submission" date="2013-08" db="EMBL/GenBank/DDBJ databases">
        <title>Flavobacterium limnosediminis JC2902 genome sequencing.</title>
        <authorList>
            <person name="Lee K."/>
            <person name="Yi H."/>
            <person name="Park S."/>
            <person name="Chun J."/>
        </authorList>
    </citation>
    <scope>NUCLEOTIDE SEQUENCE [LARGE SCALE GENOMIC DNA]</scope>
    <source>
        <strain evidence="2 3">JC2902</strain>
    </source>
</reference>
<sequence>MKKIVFSTFLLFATLNVVNAQVTETKTEEAPKKEEQKEVAKPEKKWYEKISLRGYAQIRYNKLLETNEDLGCEQCDKSWGGDNSFAIRRGRLVFSGDVHDRVYIYIQPDFATDASSTNKHYFNIRDAYFDLSLDKDKEYRFRIGQSKIPFGFENLQSSQNRATLDRNDALNSAIANERDLGIFFYWATKEKRKLFKELVDSGLKGSGDYGLLGLGIYNGQTANKPEANNDQHFVARFTYPFELQNGQVFEASLQGYSGKYVVTTLTPGVILEEGSPEFSDQRAAATFVWYPKPFGVQAEANIGTGPQYNPENNTIEQKDLKGAYAQIMYNARIKNQILFPFVKYQWYEGGKKHETDARAYKVNDVEIGVEWQPFKNFELTADYTISSRRYEDAKLPVNSQSGSLLRLQVQFNF</sequence>
<dbReference type="eggNOG" id="COG3746">
    <property type="taxonomic scope" value="Bacteria"/>
</dbReference>
<dbReference type="Pfam" id="PF07396">
    <property type="entry name" value="Porin_O_P"/>
    <property type="match status" value="1"/>
</dbReference>
<dbReference type="OrthoDB" id="9807854at2"/>
<dbReference type="Gene3D" id="2.40.160.10">
    <property type="entry name" value="Porin"/>
    <property type="match status" value="1"/>
</dbReference>
<dbReference type="PATRIC" id="fig|1341181.4.peg.2453"/>
<dbReference type="RefSeq" id="WP_023580055.1">
    <property type="nucleotide sequence ID" value="NZ_AVGG01000018.1"/>
</dbReference>
<gene>
    <name evidence="2" type="ORF">FLJC2902T_24920</name>
</gene>
<dbReference type="InterPro" id="IPR010870">
    <property type="entry name" value="Porin_O/P"/>
</dbReference>
<keyword evidence="3" id="KW-1185">Reference proteome</keyword>
<dbReference type="Proteomes" id="UP000018004">
    <property type="component" value="Unassembled WGS sequence"/>
</dbReference>
<evidence type="ECO:0000313" key="2">
    <source>
        <dbReference type="EMBL" id="ESU26521.1"/>
    </source>
</evidence>
<feature type="chain" id="PRO_5004750590" evidence="1">
    <location>
        <begin position="21"/>
        <end position="413"/>
    </location>
</feature>
<proteinExistence type="predicted"/>